<proteinExistence type="predicted"/>
<dbReference type="Pfam" id="PF00583">
    <property type="entry name" value="Acetyltransf_1"/>
    <property type="match status" value="1"/>
</dbReference>
<dbReference type="SUPFAM" id="SSF55729">
    <property type="entry name" value="Acyl-CoA N-acyltransferases (Nat)"/>
    <property type="match status" value="1"/>
</dbReference>
<dbReference type="AlphaFoldDB" id="A0A919AI88"/>
<dbReference type="GO" id="GO:0016747">
    <property type="term" value="F:acyltransferase activity, transferring groups other than amino-acyl groups"/>
    <property type="evidence" value="ECO:0007669"/>
    <property type="project" value="InterPro"/>
</dbReference>
<protein>
    <recommendedName>
        <fullName evidence="2">N-acetyltransferase domain-containing protein</fullName>
    </recommendedName>
</protein>
<accession>A0A919AI88</accession>
<keyword evidence="4" id="KW-1185">Reference proteome</keyword>
<feature type="region of interest" description="Disordered" evidence="1">
    <location>
        <begin position="1"/>
        <end position="25"/>
    </location>
</feature>
<name>A0A919AI88_9ACTN</name>
<dbReference type="RefSeq" id="WP_229910443.1">
    <property type="nucleotide sequence ID" value="NZ_BNBI01000007.1"/>
</dbReference>
<evidence type="ECO:0000313" key="3">
    <source>
        <dbReference type="EMBL" id="GHF08402.1"/>
    </source>
</evidence>
<feature type="domain" description="N-acetyltransferase" evidence="2">
    <location>
        <begin position="15"/>
        <end position="154"/>
    </location>
</feature>
<dbReference type="Proteomes" id="UP000630718">
    <property type="component" value="Unassembled WGS sequence"/>
</dbReference>
<dbReference type="EMBL" id="BNBI01000007">
    <property type="protein sequence ID" value="GHF08402.1"/>
    <property type="molecule type" value="Genomic_DNA"/>
</dbReference>
<dbReference type="Gene3D" id="3.40.630.30">
    <property type="match status" value="1"/>
</dbReference>
<sequence>MSGARSAAGDGLRTTDVAPGTPRMRDDVRPLVRALRPELTEDGFDAFAAEAHGQGLVFTAAYAPDGTCVAVAAHRTLATSRGRILLVEDLVTGPDHRSTGIGARLLDSLVERARAARCAAVELDSGVTNHAAHRFYHARRMRIAAYHFRLDGLD</sequence>
<dbReference type="InterPro" id="IPR016181">
    <property type="entry name" value="Acyl_CoA_acyltransferase"/>
</dbReference>
<evidence type="ECO:0000313" key="4">
    <source>
        <dbReference type="Proteomes" id="UP000630718"/>
    </source>
</evidence>
<dbReference type="PROSITE" id="PS51186">
    <property type="entry name" value="GNAT"/>
    <property type="match status" value="1"/>
</dbReference>
<reference evidence="3" key="1">
    <citation type="journal article" date="2014" name="Int. J. Syst. Evol. Microbiol.">
        <title>Complete genome sequence of Corynebacterium casei LMG S-19264T (=DSM 44701T), isolated from a smear-ripened cheese.</title>
        <authorList>
            <consortium name="US DOE Joint Genome Institute (JGI-PGF)"/>
            <person name="Walter F."/>
            <person name="Albersmeier A."/>
            <person name="Kalinowski J."/>
            <person name="Ruckert C."/>
        </authorList>
    </citation>
    <scope>NUCLEOTIDE SEQUENCE</scope>
    <source>
        <strain evidence="3">JCM 4477</strain>
    </source>
</reference>
<dbReference type="InterPro" id="IPR000182">
    <property type="entry name" value="GNAT_dom"/>
</dbReference>
<evidence type="ECO:0000259" key="2">
    <source>
        <dbReference type="PROSITE" id="PS51186"/>
    </source>
</evidence>
<evidence type="ECO:0000256" key="1">
    <source>
        <dbReference type="SAM" id="MobiDB-lite"/>
    </source>
</evidence>
<comment type="caution">
    <text evidence="3">The sequence shown here is derived from an EMBL/GenBank/DDBJ whole genome shotgun (WGS) entry which is preliminary data.</text>
</comment>
<reference evidence="3" key="2">
    <citation type="submission" date="2020-09" db="EMBL/GenBank/DDBJ databases">
        <authorList>
            <person name="Sun Q."/>
            <person name="Ohkuma M."/>
        </authorList>
    </citation>
    <scope>NUCLEOTIDE SEQUENCE</scope>
    <source>
        <strain evidence="3">JCM 4477</strain>
    </source>
</reference>
<organism evidence="3 4">
    <name type="scientific">Streptomyces fumanus</name>
    <dbReference type="NCBI Taxonomy" id="67302"/>
    <lineage>
        <taxon>Bacteria</taxon>
        <taxon>Bacillati</taxon>
        <taxon>Actinomycetota</taxon>
        <taxon>Actinomycetes</taxon>
        <taxon>Kitasatosporales</taxon>
        <taxon>Streptomycetaceae</taxon>
        <taxon>Streptomyces</taxon>
    </lineage>
</organism>
<gene>
    <name evidence="3" type="ORF">GCM10018772_36900</name>
</gene>